<feature type="domain" description="AMMECR1" evidence="1">
    <location>
        <begin position="1"/>
        <end position="198"/>
    </location>
</feature>
<dbReference type="InterPro" id="IPR023473">
    <property type="entry name" value="AMMECR1"/>
</dbReference>
<keyword evidence="3" id="KW-1185">Reference proteome</keyword>
<evidence type="ECO:0000259" key="1">
    <source>
        <dbReference type="PROSITE" id="PS51112"/>
    </source>
</evidence>
<dbReference type="PANTHER" id="PTHR13016">
    <property type="entry name" value="AMMECR1 HOMOLOG"/>
    <property type="match status" value="1"/>
</dbReference>
<evidence type="ECO:0000313" key="3">
    <source>
        <dbReference type="Proteomes" id="UP001145021"/>
    </source>
</evidence>
<dbReference type="InterPro" id="IPR027485">
    <property type="entry name" value="AMMECR1_N"/>
</dbReference>
<reference evidence="2" key="1">
    <citation type="submission" date="2022-07" db="EMBL/GenBank/DDBJ databases">
        <title>Phylogenomic reconstructions and comparative analyses of Kickxellomycotina fungi.</title>
        <authorList>
            <person name="Reynolds N.K."/>
            <person name="Stajich J.E."/>
            <person name="Barry K."/>
            <person name="Grigoriev I.V."/>
            <person name="Crous P."/>
            <person name="Smith M.E."/>
        </authorList>
    </citation>
    <scope>NUCLEOTIDE SEQUENCE</scope>
    <source>
        <strain evidence="2">NBRC 105413</strain>
    </source>
</reference>
<dbReference type="Proteomes" id="UP001145021">
    <property type="component" value="Unassembled WGS sequence"/>
</dbReference>
<dbReference type="PANTHER" id="PTHR13016:SF0">
    <property type="entry name" value="AMME SYNDROME CANDIDATE GENE 1 PROTEIN"/>
    <property type="match status" value="1"/>
</dbReference>
<dbReference type="InterPro" id="IPR036071">
    <property type="entry name" value="AMMECR1_dom_sf"/>
</dbReference>
<accession>A0A9W7XJ03</accession>
<dbReference type="SUPFAM" id="SSF143447">
    <property type="entry name" value="AMMECR1-like"/>
    <property type="match status" value="1"/>
</dbReference>
<protein>
    <recommendedName>
        <fullName evidence="1">AMMECR1 domain-containing protein</fullName>
    </recommendedName>
</protein>
<name>A0A9W7XJ03_9FUNG</name>
<organism evidence="2 3">
    <name type="scientific">Coemansia asiatica</name>
    <dbReference type="NCBI Taxonomy" id="1052880"/>
    <lineage>
        <taxon>Eukaryota</taxon>
        <taxon>Fungi</taxon>
        <taxon>Fungi incertae sedis</taxon>
        <taxon>Zoopagomycota</taxon>
        <taxon>Kickxellomycotina</taxon>
        <taxon>Kickxellomycetes</taxon>
        <taxon>Kickxellales</taxon>
        <taxon>Kickxellaceae</taxon>
        <taxon>Coemansia</taxon>
    </lineage>
</organism>
<evidence type="ECO:0000313" key="2">
    <source>
        <dbReference type="EMBL" id="KAJ1645643.1"/>
    </source>
</evidence>
<dbReference type="NCBIfam" id="TIGR00296">
    <property type="entry name" value="TIGR00296 family protein"/>
    <property type="match status" value="1"/>
</dbReference>
<dbReference type="Gene3D" id="3.30.700.20">
    <property type="entry name" value="Hypothetical protein ph0010, domain 1"/>
    <property type="match status" value="1"/>
</dbReference>
<proteinExistence type="predicted"/>
<comment type="caution">
    <text evidence="2">The sequence shown here is derived from an EMBL/GenBank/DDBJ whole genome shotgun (WGS) entry which is preliminary data.</text>
</comment>
<dbReference type="PROSITE" id="PS51112">
    <property type="entry name" value="AMMECR1"/>
    <property type="match status" value="1"/>
</dbReference>
<dbReference type="AlphaFoldDB" id="A0A9W7XJ03"/>
<gene>
    <name evidence="2" type="ORF">LPJ64_002804</name>
</gene>
<dbReference type="InterPro" id="IPR002733">
    <property type="entry name" value="AMMECR1_domain"/>
</dbReference>
<sequence>MTAATKEHCRFCFDVLIAHLTGKKSPADVQAWFDTTIEYPLFVTWDKYSSRDGEPRLRGCIGNFSPMELTSGLREYALTSALHDTRFRPIRLKEVSFLSCTVSLLTDFEKTKDCMDWEVGKHGVWIEFKDDRGERRTATFLPQVAVEQGWSKVETIDHLLRKGGYHGMIDEHVYESISLTRYQSQKAELSYDDYEAMGSE</sequence>
<dbReference type="Pfam" id="PF01871">
    <property type="entry name" value="AMMECR1"/>
    <property type="match status" value="1"/>
</dbReference>
<dbReference type="EMBL" id="JANBOH010000096">
    <property type="protein sequence ID" value="KAJ1645643.1"/>
    <property type="molecule type" value="Genomic_DNA"/>
</dbReference>